<keyword evidence="6 9" id="KW-0472">Membrane</keyword>
<keyword evidence="3 9" id="KW-0812">Transmembrane</keyword>
<accession>A0A3Q0SAG2</accession>
<dbReference type="Pfam" id="PF00520">
    <property type="entry name" value="Ion_trans"/>
    <property type="match status" value="1"/>
</dbReference>
<dbReference type="GO" id="GO:0070679">
    <property type="term" value="F:inositol 1,4,5 trisphosphate binding"/>
    <property type="evidence" value="ECO:0007669"/>
    <property type="project" value="TreeGrafter"/>
</dbReference>
<keyword evidence="4 9" id="KW-1133">Transmembrane helix</keyword>
<keyword evidence="5" id="KW-0406">Ion transport</keyword>
<keyword evidence="2" id="KW-0813">Transport</keyword>
<feature type="domain" description="Ion transport" evidence="11">
    <location>
        <begin position="35"/>
        <end position="102"/>
    </location>
</feature>
<reference evidence="12" key="2">
    <citation type="submission" date="2025-09" db="UniProtKB">
        <authorList>
            <consortium name="Ensembl"/>
        </authorList>
    </citation>
    <scope>IDENTIFICATION</scope>
</reference>
<dbReference type="PRINTS" id="PR01097">
    <property type="entry name" value="TRNSRECEPTRP"/>
</dbReference>
<dbReference type="PANTHER" id="PTHR10117">
    <property type="entry name" value="TRANSIENT RECEPTOR POTENTIAL CHANNEL"/>
    <property type="match status" value="1"/>
</dbReference>
<dbReference type="GO" id="GO:0015279">
    <property type="term" value="F:store-operated calcium channel activity"/>
    <property type="evidence" value="ECO:0007669"/>
    <property type="project" value="TreeGrafter"/>
</dbReference>
<feature type="compositionally biased region" description="Basic and acidic residues" evidence="8">
    <location>
        <begin position="288"/>
        <end position="298"/>
    </location>
</feature>
<evidence type="ECO:0000256" key="7">
    <source>
        <dbReference type="ARBA" id="ARBA00023303"/>
    </source>
</evidence>
<dbReference type="GO" id="GO:0005886">
    <property type="term" value="C:plasma membrane"/>
    <property type="evidence" value="ECO:0007669"/>
    <property type="project" value="TreeGrafter"/>
</dbReference>
<dbReference type="GO" id="GO:0034703">
    <property type="term" value="C:cation channel complex"/>
    <property type="evidence" value="ECO:0007669"/>
    <property type="project" value="TreeGrafter"/>
</dbReference>
<dbReference type="GO" id="GO:0007338">
    <property type="term" value="P:single fertilization"/>
    <property type="evidence" value="ECO:0007669"/>
    <property type="project" value="TreeGrafter"/>
</dbReference>
<sequence length="339" mass="38905">GLLSLLALTLFHLLNNDVKTLLTSYLCLFSSHSHRFNETFQFLFLTMFGNANQDYVDMPQFVLAEFVGRILYGIFTLLIVIVLLNMLIAMITNSFQKIEDDADVEWKFARSKLYLSYFREGLTMPVPFNIIPSPKAMFYILRGIFRRIFCCFTCSSEQKYPPIASMVSKGSNDKESEDGQLSYRQQVIRALVQRYIESARREFEETKRKDIGNRITELSKVVIRMHNDMKITHQYVMDDGESTSDAPTKHGSSVLGKYIIGAKNNFRGFNSRQDDKNASLKVIVHSKEEEVEKEKLDSEAQMESDIQQNQVGEFKEEGKPSGTQGKCHPSEVPCHQRVV</sequence>
<keyword evidence="10" id="KW-0732">Signal</keyword>
<reference evidence="12" key="1">
    <citation type="submission" date="2025-08" db="UniProtKB">
        <authorList>
            <consortium name="Ensembl"/>
        </authorList>
    </citation>
    <scope>IDENTIFICATION</scope>
</reference>
<evidence type="ECO:0000256" key="8">
    <source>
        <dbReference type="SAM" id="MobiDB-lite"/>
    </source>
</evidence>
<name>A0A3Q0SAG2_AMPCI</name>
<evidence type="ECO:0000313" key="13">
    <source>
        <dbReference type="Proteomes" id="UP000261340"/>
    </source>
</evidence>
<dbReference type="InterPro" id="IPR005458">
    <property type="entry name" value="TRPC2_channel"/>
</dbReference>
<evidence type="ECO:0000313" key="12">
    <source>
        <dbReference type="Ensembl" id="ENSACIP00000020076.1"/>
    </source>
</evidence>
<dbReference type="GeneTree" id="ENSGT01060000248588"/>
<feature type="region of interest" description="Disordered" evidence="8">
    <location>
        <begin position="288"/>
        <end position="339"/>
    </location>
</feature>
<dbReference type="InterPro" id="IPR005821">
    <property type="entry name" value="Ion_trans_dom"/>
</dbReference>
<dbReference type="Ensembl" id="ENSACIT00000020610.1">
    <property type="protein sequence ID" value="ENSACIP00000020076.1"/>
    <property type="gene ID" value="ENSACIG00000015597.1"/>
</dbReference>
<feature type="transmembrane region" description="Helical" evidence="9">
    <location>
        <begin position="70"/>
        <end position="91"/>
    </location>
</feature>
<dbReference type="Proteomes" id="UP000261340">
    <property type="component" value="Unplaced"/>
</dbReference>
<comment type="subcellular location">
    <subcellularLocation>
        <location evidence="1">Membrane</location>
        <topology evidence="1">Multi-pass membrane protein</topology>
    </subcellularLocation>
</comment>
<dbReference type="STRING" id="61819.ENSACIP00000020076"/>
<evidence type="ECO:0000256" key="6">
    <source>
        <dbReference type="ARBA" id="ARBA00023136"/>
    </source>
</evidence>
<feature type="signal peptide" evidence="10">
    <location>
        <begin position="1"/>
        <end position="20"/>
    </location>
</feature>
<protein>
    <recommendedName>
        <fullName evidence="11">Ion transport domain-containing protein</fullName>
    </recommendedName>
</protein>
<keyword evidence="13" id="KW-1185">Reference proteome</keyword>
<dbReference type="PRINTS" id="PR01643">
    <property type="entry name" value="TRPCHANNEL2"/>
</dbReference>
<dbReference type="InterPro" id="IPR002153">
    <property type="entry name" value="TRPC_channel"/>
</dbReference>
<organism evidence="12 13">
    <name type="scientific">Amphilophus citrinellus</name>
    <name type="common">Midas cichlid</name>
    <name type="synonym">Cichlasoma citrinellum</name>
    <dbReference type="NCBI Taxonomy" id="61819"/>
    <lineage>
        <taxon>Eukaryota</taxon>
        <taxon>Metazoa</taxon>
        <taxon>Chordata</taxon>
        <taxon>Craniata</taxon>
        <taxon>Vertebrata</taxon>
        <taxon>Euteleostomi</taxon>
        <taxon>Actinopterygii</taxon>
        <taxon>Neopterygii</taxon>
        <taxon>Teleostei</taxon>
        <taxon>Neoteleostei</taxon>
        <taxon>Acanthomorphata</taxon>
        <taxon>Ovalentaria</taxon>
        <taxon>Cichlomorphae</taxon>
        <taxon>Cichliformes</taxon>
        <taxon>Cichlidae</taxon>
        <taxon>New World cichlids</taxon>
        <taxon>Cichlasomatinae</taxon>
        <taxon>Heroini</taxon>
        <taxon>Amphilophus</taxon>
    </lineage>
</organism>
<keyword evidence="7" id="KW-0407">Ion channel</keyword>
<evidence type="ECO:0000259" key="11">
    <source>
        <dbReference type="Pfam" id="PF00520"/>
    </source>
</evidence>
<evidence type="ECO:0000256" key="1">
    <source>
        <dbReference type="ARBA" id="ARBA00004141"/>
    </source>
</evidence>
<evidence type="ECO:0000256" key="5">
    <source>
        <dbReference type="ARBA" id="ARBA00023065"/>
    </source>
</evidence>
<evidence type="ECO:0000256" key="3">
    <source>
        <dbReference type="ARBA" id="ARBA00022692"/>
    </source>
</evidence>
<dbReference type="GO" id="GO:0051480">
    <property type="term" value="P:regulation of cytosolic calcium ion concentration"/>
    <property type="evidence" value="ECO:0007669"/>
    <property type="project" value="TreeGrafter"/>
</dbReference>
<dbReference type="AlphaFoldDB" id="A0A3Q0SAG2"/>
<evidence type="ECO:0000256" key="2">
    <source>
        <dbReference type="ARBA" id="ARBA00022448"/>
    </source>
</evidence>
<evidence type="ECO:0000256" key="9">
    <source>
        <dbReference type="SAM" id="Phobius"/>
    </source>
</evidence>
<dbReference type="OMA" id="IHHEEPI"/>
<evidence type="ECO:0000256" key="10">
    <source>
        <dbReference type="SAM" id="SignalP"/>
    </source>
</evidence>
<feature type="chain" id="PRO_5018573194" description="Ion transport domain-containing protein" evidence="10">
    <location>
        <begin position="21"/>
        <end position="339"/>
    </location>
</feature>
<dbReference type="PANTHER" id="PTHR10117:SF6">
    <property type="entry name" value="SHORT TRANSIENT RECEPTOR POTENTIAL CHANNEL 2"/>
    <property type="match status" value="1"/>
</dbReference>
<proteinExistence type="predicted"/>
<evidence type="ECO:0000256" key="4">
    <source>
        <dbReference type="ARBA" id="ARBA00022989"/>
    </source>
</evidence>